<comment type="caution">
    <text evidence="1">The sequence shown here is derived from an EMBL/GenBank/DDBJ whole genome shotgun (WGS) entry which is preliminary data.</text>
</comment>
<dbReference type="SUPFAM" id="SSF48452">
    <property type="entry name" value="TPR-like"/>
    <property type="match status" value="1"/>
</dbReference>
<dbReference type="Gene3D" id="1.25.40.10">
    <property type="entry name" value="Tetratricopeptide repeat domain"/>
    <property type="match status" value="1"/>
</dbReference>
<dbReference type="InterPro" id="IPR011990">
    <property type="entry name" value="TPR-like_helical_dom_sf"/>
</dbReference>
<proteinExistence type="predicted"/>
<dbReference type="InterPro" id="IPR011717">
    <property type="entry name" value="TPR-4"/>
</dbReference>
<reference evidence="1 2" key="1">
    <citation type="submission" date="2019-06" db="EMBL/GenBank/DDBJ databases">
        <title>Sequencing the genomes of 1000 actinobacteria strains.</title>
        <authorList>
            <person name="Klenk H.-P."/>
        </authorList>
    </citation>
    <scope>NUCLEOTIDE SEQUENCE [LARGE SCALE GENOMIC DNA]</scope>
    <source>
        <strain evidence="1 2">DSM 45511</strain>
    </source>
</reference>
<gene>
    <name evidence="1" type="ORF">FB388_1245</name>
</gene>
<organism evidence="1 2">
    <name type="scientific">Pseudonocardia cypriaca</name>
    <dbReference type="NCBI Taxonomy" id="882449"/>
    <lineage>
        <taxon>Bacteria</taxon>
        <taxon>Bacillati</taxon>
        <taxon>Actinomycetota</taxon>
        <taxon>Actinomycetes</taxon>
        <taxon>Pseudonocardiales</taxon>
        <taxon>Pseudonocardiaceae</taxon>
        <taxon>Pseudonocardia</taxon>
    </lineage>
</organism>
<dbReference type="OrthoDB" id="158781at2070"/>
<name>A0A543GCV9_9PSEU</name>
<evidence type="ECO:0000313" key="1">
    <source>
        <dbReference type="EMBL" id="TQM43890.1"/>
    </source>
</evidence>
<keyword evidence="2" id="KW-1185">Reference proteome</keyword>
<protein>
    <submittedName>
        <fullName evidence="1">Tetratricopeptide repeat protein</fullName>
    </submittedName>
</protein>
<dbReference type="Pfam" id="PF07721">
    <property type="entry name" value="TPR_4"/>
    <property type="match status" value="2"/>
</dbReference>
<dbReference type="EMBL" id="VFPH01000001">
    <property type="protein sequence ID" value="TQM43890.1"/>
    <property type="molecule type" value="Genomic_DNA"/>
</dbReference>
<accession>A0A543GCV9</accession>
<dbReference type="GO" id="GO:0042802">
    <property type="term" value="F:identical protein binding"/>
    <property type="evidence" value="ECO:0007669"/>
    <property type="project" value="InterPro"/>
</dbReference>
<dbReference type="Proteomes" id="UP000319818">
    <property type="component" value="Unassembled WGS sequence"/>
</dbReference>
<dbReference type="AlphaFoldDB" id="A0A543GCV9"/>
<sequence>MGSGVDAWLLINVARALLDADRPADARALLDRAQDLVDDDVEVYRTRGFANAILGVYTAANSDLERAARSGTDSWLTALRAEVLRVSGHPDDALALFAELDPADELRWVAASRAAAMAALGDVDGALAAYAEALRRDPRDVNSLCGLGELELDRHRPGSGR</sequence>
<evidence type="ECO:0000313" key="2">
    <source>
        <dbReference type="Proteomes" id="UP000319818"/>
    </source>
</evidence>